<evidence type="ECO:0000256" key="4">
    <source>
        <dbReference type="ARBA" id="ARBA00012251"/>
    </source>
</evidence>
<evidence type="ECO:0000256" key="7">
    <source>
        <dbReference type="ARBA" id="ARBA00022737"/>
    </source>
</evidence>
<dbReference type="PROSITE" id="PS51873">
    <property type="entry name" value="TRIAD"/>
    <property type="match status" value="1"/>
</dbReference>
<dbReference type="Proteomes" id="UP001642260">
    <property type="component" value="Unassembled WGS sequence"/>
</dbReference>
<dbReference type="InterPro" id="IPR044066">
    <property type="entry name" value="TRIAD_supradom"/>
</dbReference>
<evidence type="ECO:0000256" key="5">
    <source>
        <dbReference type="ARBA" id="ARBA00022679"/>
    </source>
</evidence>
<evidence type="ECO:0000313" key="13">
    <source>
        <dbReference type="Proteomes" id="UP001642260"/>
    </source>
</evidence>
<dbReference type="EMBL" id="CAKOAT010122821">
    <property type="protein sequence ID" value="CAH8333806.1"/>
    <property type="molecule type" value="Genomic_DNA"/>
</dbReference>
<comment type="pathway">
    <text evidence="3">Protein modification; protein ubiquitination.</text>
</comment>
<evidence type="ECO:0000256" key="6">
    <source>
        <dbReference type="ARBA" id="ARBA00022723"/>
    </source>
</evidence>
<dbReference type="InterPro" id="IPR002867">
    <property type="entry name" value="IBR_dom"/>
</dbReference>
<evidence type="ECO:0000256" key="2">
    <source>
        <dbReference type="ARBA" id="ARBA00001947"/>
    </source>
</evidence>
<name>A0ABC8JMH7_ERUVS</name>
<comment type="caution">
    <text evidence="12">The sequence shown here is derived from an EMBL/GenBank/DDBJ whole genome shotgun (WGS) entry which is preliminary data.</text>
</comment>
<comment type="cofactor">
    <cofactor evidence="2">
        <name>Zn(2+)</name>
        <dbReference type="ChEBI" id="CHEBI:29105"/>
    </cofactor>
</comment>
<dbReference type="AlphaFoldDB" id="A0ABC8JMH7"/>
<keyword evidence="6" id="KW-0479">Metal-binding</keyword>
<dbReference type="InterPro" id="IPR031127">
    <property type="entry name" value="E3_UB_ligase_RBR"/>
</dbReference>
<gene>
    <name evidence="12" type="ORF">ERUC_LOCUS12954</name>
</gene>
<dbReference type="Pfam" id="PF01485">
    <property type="entry name" value="IBR"/>
    <property type="match status" value="1"/>
</dbReference>
<keyword evidence="7" id="KW-0677">Repeat</keyword>
<evidence type="ECO:0000256" key="10">
    <source>
        <dbReference type="ARBA" id="ARBA00022833"/>
    </source>
</evidence>
<evidence type="ECO:0000256" key="3">
    <source>
        <dbReference type="ARBA" id="ARBA00004906"/>
    </source>
</evidence>
<sequence length="132" mass="15473">MWEALLTDLKLSLLWEQRIKEDSTPFNERVYCPYPSCSYLMSKTELSSSDEYALRRCFKCDGSFCLHSKVPWHSALSCNEYKKLYPNPQVDEDFAKLEFMAKRKAWRQCGKCKHMIERSVGCNGISCRYVST</sequence>
<organism evidence="12 13">
    <name type="scientific">Eruca vesicaria subsp. sativa</name>
    <name type="common">Garden rocket</name>
    <name type="synonym">Eruca sativa</name>
    <dbReference type="NCBI Taxonomy" id="29727"/>
    <lineage>
        <taxon>Eukaryota</taxon>
        <taxon>Viridiplantae</taxon>
        <taxon>Streptophyta</taxon>
        <taxon>Embryophyta</taxon>
        <taxon>Tracheophyta</taxon>
        <taxon>Spermatophyta</taxon>
        <taxon>Magnoliopsida</taxon>
        <taxon>eudicotyledons</taxon>
        <taxon>Gunneridae</taxon>
        <taxon>Pentapetalae</taxon>
        <taxon>rosids</taxon>
        <taxon>malvids</taxon>
        <taxon>Brassicales</taxon>
        <taxon>Brassicaceae</taxon>
        <taxon>Brassiceae</taxon>
        <taxon>Eruca</taxon>
    </lineage>
</organism>
<dbReference type="Gene3D" id="1.20.120.1750">
    <property type="match status" value="1"/>
</dbReference>
<proteinExistence type="predicted"/>
<keyword evidence="10" id="KW-0862">Zinc</keyword>
<comment type="catalytic activity">
    <reaction evidence="1">
        <text>[E2 ubiquitin-conjugating enzyme]-S-ubiquitinyl-L-cysteine + [acceptor protein]-L-lysine = [E2 ubiquitin-conjugating enzyme]-L-cysteine + [acceptor protein]-N(6)-ubiquitinyl-L-lysine.</text>
        <dbReference type="EC" id="2.3.2.31"/>
    </reaction>
</comment>
<evidence type="ECO:0000259" key="11">
    <source>
        <dbReference type="PROSITE" id="PS51873"/>
    </source>
</evidence>
<keyword evidence="8" id="KW-0863">Zinc-finger</keyword>
<protein>
    <recommendedName>
        <fullName evidence="4">RBR-type E3 ubiquitin transferase</fullName>
        <ecNumber evidence="4">2.3.2.31</ecNumber>
    </recommendedName>
</protein>
<accession>A0ABC8JMH7</accession>
<dbReference type="SUPFAM" id="SSF57850">
    <property type="entry name" value="RING/U-box"/>
    <property type="match status" value="1"/>
</dbReference>
<evidence type="ECO:0000256" key="1">
    <source>
        <dbReference type="ARBA" id="ARBA00001798"/>
    </source>
</evidence>
<evidence type="ECO:0000256" key="8">
    <source>
        <dbReference type="ARBA" id="ARBA00022771"/>
    </source>
</evidence>
<dbReference type="SMART" id="SM00647">
    <property type="entry name" value="IBR"/>
    <property type="match status" value="1"/>
</dbReference>
<dbReference type="CDD" id="cd22582">
    <property type="entry name" value="BRcat_RBR_unk"/>
    <property type="match status" value="1"/>
</dbReference>
<dbReference type="PANTHER" id="PTHR11685">
    <property type="entry name" value="RBR FAMILY RING FINGER AND IBR DOMAIN-CONTAINING"/>
    <property type="match status" value="1"/>
</dbReference>
<dbReference type="EC" id="2.3.2.31" evidence="4"/>
<evidence type="ECO:0000313" key="12">
    <source>
        <dbReference type="EMBL" id="CAH8333806.1"/>
    </source>
</evidence>
<keyword evidence="5" id="KW-0808">Transferase</keyword>
<evidence type="ECO:0000256" key="9">
    <source>
        <dbReference type="ARBA" id="ARBA00022786"/>
    </source>
</evidence>
<keyword evidence="13" id="KW-1185">Reference proteome</keyword>
<dbReference type="GO" id="GO:0061630">
    <property type="term" value="F:ubiquitin protein ligase activity"/>
    <property type="evidence" value="ECO:0007669"/>
    <property type="project" value="UniProtKB-EC"/>
</dbReference>
<dbReference type="GO" id="GO:0008270">
    <property type="term" value="F:zinc ion binding"/>
    <property type="evidence" value="ECO:0007669"/>
    <property type="project" value="UniProtKB-KW"/>
</dbReference>
<keyword evidence="9" id="KW-0833">Ubl conjugation pathway</keyword>
<reference evidence="12 13" key="1">
    <citation type="submission" date="2022-03" db="EMBL/GenBank/DDBJ databases">
        <authorList>
            <person name="Macdonald S."/>
            <person name="Ahmed S."/>
            <person name="Newling K."/>
        </authorList>
    </citation>
    <scope>NUCLEOTIDE SEQUENCE [LARGE SCALE GENOMIC DNA]</scope>
</reference>
<feature type="domain" description="RING-type" evidence="11">
    <location>
        <begin position="1"/>
        <end position="132"/>
    </location>
</feature>